<feature type="region of interest" description="Disordered" evidence="1">
    <location>
        <begin position="1"/>
        <end position="51"/>
    </location>
</feature>
<sequence>KNKKKEDKKEERKKAIEEKAREKQEERRQKKKTKKEEAARPKGKYTKKKTFIDITKPPIEITSESQLDPKAILDLR</sequence>
<reference evidence="2" key="3">
    <citation type="submission" date="2023-05" db="EMBL/GenBank/DDBJ databases">
        <authorList>
            <person name="Smith C.H."/>
        </authorList>
    </citation>
    <scope>NUCLEOTIDE SEQUENCE</scope>
    <source>
        <strain evidence="2">CHS0354</strain>
        <tissue evidence="2">Mantle</tissue>
    </source>
</reference>
<reference evidence="2" key="1">
    <citation type="journal article" date="2021" name="Genome Biol. Evol.">
        <title>A High-Quality Reference Genome for a Parasitic Bivalve with Doubly Uniparental Inheritance (Bivalvia: Unionida).</title>
        <authorList>
            <person name="Smith C.H."/>
        </authorList>
    </citation>
    <scope>NUCLEOTIDE SEQUENCE</scope>
    <source>
        <strain evidence="2">CHS0354</strain>
    </source>
</reference>
<organism evidence="2 3">
    <name type="scientific">Potamilus streckersoni</name>
    <dbReference type="NCBI Taxonomy" id="2493646"/>
    <lineage>
        <taxon>Eukaryota</taxon>
        <taxon>Metazoa</taxon>
        <taxon>Spiralia</taxon>
        <taxon>Lophotrochozoa</taxon>
        <taxon>Mollusca</taxon>
        <taxon>Bivalvia</taxon>
        <taxon>Autobranchia</taxon>
        <taxon>Heteroconchia</taxon>
        <taxon>Palaeoheterodonta</taxon>
        <taxon>Unionida</taxon>
        <taxon>Unionoidea</taxon>
        <taxon>Unionidae</taxon>
        <taxon>Ambleminae</taxon>
        <taxon>Lampsilini</taxon>
        <taxon>Potamilus</taxon>
    </lineage>
</organism>
<reference evidence="2" key="2">
    <citation type="journal article" date="2021" name="Genome Biol. Evol.">
        <title>Developing a high-quality reference genome for a parasitic bivalve with doubly uniparental inheritance (Bivalvia: Unionida).</title>
        <authorList>
            <person name="Smith C.H."/>
        </authorList>
    </citation>
    <scope>NUCLEOTIDE SEQUENCE</scope>
    <source>
        <strain evidence="2">CHS0354</strain>
        <tissue evidence="2">Mantle</tissue>
    </source>
</reference>
<evidence type="ECO:0000313" key="3">
    <source>
        <dbReference type="Proteomes" id="UP001195483"/>
    </source>
</evidence>
<proteinExistence type="predicted"/>
<dbReference type="EMBL" id="JAEAOA010002356">
    <property type="protein sequence ID" value="KAK3608665.1"/>
    <property type="molecule type" value="Genomic_DNA"/>
</dbReference>
<feature type="compositionally biased region" description="Basic and acidic residues" evidence="1">
    <location>
        <begin position="1"/>
        <end position="40"/>
    </location>
</feature>
<gene>
    <name evidence="2" type="ORF">CHS0354_042677</name>
</gene>
<dbReference type="Proteomes" id="UP001195483">
    <property type="component" value="Unassembled WGS sequence"/>
</dbReference>
<evidence type="ECO:0000313" key="2">
    <source>
        <dbReference type="EMBL" id="KAK3608665.1"/>
    </source>
</evidence>
<accession>A0AAE0TEZ6</accession>
<evidence type="ECO:0000256" key="1">
    <source>
        <dbReference type="SAM" id="MobiDB-lite"/>
    </source>
</evidence>
<comment type="caution">
    <text evidence="2">The sequence shown here is derived from an EMBL/GenBank/DDBJ whole genome shotgun (WGS) entry which is preliminary data.</text>
</comment>
<keyword evidence="3" id="KW-1185">Reference proteome</keyword>
<name>A0AAE0TEZ6_9BIVA</name>
<feature type="non-terminal residue" evidence="2">
    <location>
        <position position="1"/>
    </location>
</feature>
<dbReference type="AlphaFoldDB" id="A0AAE0TEZ6"/>
<protein>
    <submittedName>
        <fullName evidence="2">Uncharacterized protein</fullName>
    </submittedName>
</protein>